<feature type="region of interest" description="Disordered" evidence="1">
    <location>
        <begin position="165"/>
        <end position="186"/>
    </location>
</feature>
<dbReference type="EMBL" id="JAWWNJ010000008">
    <property type="protein sequence ID" value="KAK7050184.1"/>
    <property type="molecule type" value="Genomic_DNA"/>
</dbReference>
<organism evidence="2 3">
    <name type="scientific">Favolaschia claudopus</name>
    <dbReference type="NCBI Taxonomy" id="2862362"/>
    <lineage>
        <taxon>Eukaryota</taxon>
        <taxon>Fungi</taxon>
        <taxon>Dikarya</taxon>
        <taxon>Basidiomycota</taxon>
        <taxon>Agaricomycotina</taxon>
        <taxon>Agaricomycetes</taxon>
        <taxon>Agaricomycetidae</taxon>
        <taxon>Agaricales</taxon>
        <taxon>Marasmiineae</taxon>
        <taxon>Mycenaceae</taxon>
        <taxon>Favolaschia</taxon>
    </lineage>
</organism>
<evidence type="ECO:0000256" key="1">
    <source>
        <dbReference type="SAM" id="MobiDB-lite"/>
    </source>
</evidence>
<protein>
    <submittedName>
        <fullName evidence="2">Uncharacterized protein</fullName>
    </submittedName>
</protein>
<reference evidence="2 3" key="1">
    <citation type="journal article" date="2024" name="J Genomics">
        <title>Draft genome sequencing and assembly of Favolaschia claudopus CIRM-BRFM 2984 isolated from oak limbs.</title>
        <authorList>
            <person name="Navarro D."/>
            <person name="Drula E."/>
            <person name="Chaduli D."/>
            <person name="Cazenave R."/>
            <person name="Ahrendt S."/>
            <person name="Wang J."/>
            <person name="Lipzen A."/>
            <person name="Daum C."/>
            <person name="Barry K."/>
            <person name="Grigoriev I.V."/>
            <person name="Favel A."/>
            <person name="Rosso M.N."/>
            <person name="Martin F."/>
        </authorList>
    </citation>
    <scope>NUCLEOTIDE SEQUENCE [LARGE SCALE GENOMIC DNA]</scope>
    <source>
        <strain evidence="2 3">CIRM-BRFM 2984</strain>
    </source>
</reference>
<gene>
    <name evidence="2" type="ORF">R3P38DRAFT_2763240</name>
</gene>
<name>A0AAW0DBR9_9AGAR</name>
<sequence>MSLGVNGRSASSFSSTSRSYTSFSRAFLSHLYPIDAVPSWVPITVCTTAHGSFTVAVRPVLDDSPSVTDIALGLDWSSLMRELLVASGWTLRPGFDAAAFFLSLSNSQRDTSVGRELDSYCADRGQPSLSSVDGALFSGAGGAVSPGAGGAIVYPSAGGAAFPGTGGPVDRSSAGGTAEFGRASSSRMDGGVEHGGYANYYTGFNLIRCMLASSSTIYLHRSVDFYFSLLRDHGIEASLFRTIPECRIAFLNHILLGMCTGPAMSHHHGCAAVAEGFSGALELAYASLVFLLSSPDVDLPVLAVFFERKVEP</sequence>
<accession>A0AAW0DBR9</accession>
<dbReference type="Proteomes" id="UP001362999">
    <property type="component" value="Unassembled WGS sequence"/>
</dbReference>
<keyword evidence="3" id="KW-1185">Reference proteome</keyword>
<dbReference type="AlphaFoldDB" id="A0AAW0DBR9"/>
<evidence type="ECO:0000313" key="3">
    <source>
        <dbReference type="Proteomes" id="UP001362999"/>
    </source>
</evidence>
<comment type="caution">
    <text evidence="2">The sequence shown here is derived from an EMBL/GenBank/DDBJ whole genome shotgun (WGS) entry which is preliminary data.</text>
</comment>
<evidence type="ECO:0000313" key="2">
    <source>
        <dbReference type="EMBL" id="KAK7050184.1"/>
    </source>
</evidence>
<proteinExistence type="predicted"/>